<dbReference type="PANTHER" id="PTHR46211:SF14">
    <property type="entry name" value="GLYCEROPHOSPHODIESTER PHOSPHODIESTERASE"/>
    <property type="match status" value="1"/>
</dbReference>
<evidence type="ECO:0000313" key="2">
    <source>
        <dbReference type="EMBL" id="MFD2758644.1"/>
    </source>
</evidence>
<dbReference type="SUPFAM" id="SSF51695">
    <property type="entry name" value="PLC-like phosphodiesterases"/>
    <property type="match status" value="1"/>
</dbReference>
<proteinExistence type="predicted"/>
<organism evidence="2 3">
    <name type="scientific">Gulosibacter faecalis</name>
    <dbReference type="NCBI Taxonomy" id="272240"/>
    <lineage>
        <taxon>Bacteria</taxon>
        <taxon>Bacillati</taxon>
        <taxon>Actinomycetota</taxon>
        <taxon>Actinomycetes</taxon>
        <taxon>Micrococcales</taxon>
        <taxon>Microbacteriaceae</taxon>
        <taxon>Gulosibacter</taxon>
    </lineage>
</organism>
<dbReference type="Pfam" id="PF03009">
    <property type="entry name" value="GDPD"/>
    <property type="match status" value="1"/>
</dbReference>
<dbReference type="PANTHER" id="PTHR46211">
    <property type="entry name" value="GLYCEROPHOSPHORYL DIESTER PHOSPHODIESTERASE"/>
    <property type="match status" value="1"/>
</dbReference>
<dbReference type="EMBL" id="JBHUNE010000006">
    <property type="protein sequence ID" value="MFD2758644.1"/>
    <property type="molecule type" value="Genomic_DNA"/>
</dbReference>
<accession>A0ABW5V1U1</accession>
<comment type="caution">
    <text evidence="2">The sequence shown here is derived from an EMBL/GenBank/DDBJ whole genome shotgun (WGS) entry which is preliminary data.</text>
</comment>
<sequence length="250" mass="27347">MTYFAPPAPRILAHRGLALGVPENTIAAFEAALATGVTHLETDAHATSDGTAVLWHDADLTRWNGQPARIDQLRYTDLQALRVDGHTIRSVEETLATLPHARFNIDVKSPAAAGSVARAVRELGAEDRVLLTSFQESTTRQLRMLVPAAAQGASSRRISAAVAGMQLRSPALISRALGRSDAVQIPRRAAGLDLVTPERLEWWHRYVREVHVWTINDPEEQRELLELGVDGVVTDRCDLATGVTQEFLAQ</sequence>
<dbReference type="RefSeq" id="WP_019617614.1">
    <property type="nucleotide sequence ID" value="NZ_JBHUNE010000006.1"/>
</dbReference>
<dbReference type="InterPro" id="IPR030395">
    <property type="entry name" value="GP_PDE_dom"/>
</dbReference>
<feature type="domain" description="GP-PDE" evidence="1">
    <location>
        <begin position="9"/>
        <end position="244"/>
    </location>
</feature>
<reference evidence="3" key="1">
    <citation type="journal article" date="2019" name="Int. J. Syst. Evol. Microbiol.">
        <title>The Global Catalogue of Microorganisms (GCM) 10K type strain sequencing project: providing services to taxonomists for standard genome sequencing and annotation.</title>
        <authorList>
            <consortium name="The Broad Institute Genomics Platform"/>
            <consortium name="The Broad Institute Genome Sequencing Center for Infectious Disease"/>
            <person name="Wu L."/>
            <person name="Ma J."/>
        </authorList>
    </citation>
    <scope>NUCLEOTIDE SEQUENCE [LARGE SCALE GENOMIC DNA]</scope>
    <source>
        <strain evidence="3">TISTR 1514</strain>
    </source>
</reference>
<evidence type="ECO:0000313" key="3">
    <source>
        <dbReference type="Proteomes" id="UP001597492"/>
    </source>
</evidence>
<dbReference type="InterPro" id="IPR017946">
    <property type="entry name" value="PLC-like_Pdiesterase_TIM-brl"/>
</dbReference>
<dbReference type="PROSITE" id="PS51704">
    <property type="entry name" value="GP_PDE"/>
    <property type="match status" value="1"/>
</dbReference>
<keyword evidence="3" id="KW-1185">Reference proteome</keyword>
<evidence type="ECO:0000259" key="1">
    <source>
        <dbReference type="PROSITE" id="PS51704"/>
    </source>
</evidence>
<dbReference type="Proteomes" id="UP001597492">
    <property type="component" value="Unassembled WGS sequence"/>
</dbReference>
<gene>
    <name evidence="2" type="ORF">ACFSW7_09670</name>
</gene>
<protein>
    <submittedName>
        <fullName evidence="2">Glycerophosphodiester phosphodiesterase family protein</fullName>
    </submittedName>
</protein>
<dbReference type="Gene3D" id="3.20.20.190">
    <property type="entry name" value="Phosphatidylinositol (PI) phosphodiesterase"/>
    <property type="match status" value="1"/>
</dbReference>
<name>A0ABW5V1U1_9MICO</name>